<gene>
    <name evidence="1" type="ORF">TBK1r_03260</name>
</gene>
<evidence type="ECO:0000313" key="2">
    <source>
        <dbReference type="Proteomes" id="UP000318081"/>
    </source>
</evidence>
<accession>A0ABX5XJ56</accession>
<reference evidence="1 2" key="1">
    <citation type="submission" date="2019-02" db="EMBL/GenBank/DDBJ databases">
        <title>Deep-cultivation of Planctomycetes and their phenomic and genomic characterization uncovers novel biology.</title>
        <authorList>
            <person name="Wiegand S."/>
            <person name="Jogler M."/>
            <person name="Boedeker C."/>
            <person name="Pinto D."/>
            <person name="Vollmers J."/>
            <person name="Rivas-Marin E."/>
            <person name="Kohn T."/>
            <person name="Peeters S.H."/>
            <person name="Heuer A."/>
            <person name="Rast P."/>
            <person name="Oberbeckmann S."/>
            <person name="Bunk B."/>
            <person name="Jeske O."/>
            <person name="Meyerdierks A."/>
            <person name="Storesund J.E."/>
            <person name="Kallscheuer N."/>
            <person name="Luecker S."/>
            <person name="Lage O.M."/>
            <person name="Pohl T."/>
            <person name="Merkel B.J."/>
            <person name="Hornburger P."/>
            <person name="Mueller R.-W."/>
            <person name="Bruemmer F."/>
            <person name="Labrenz M."/>
            <person name="Spormann A.M."/>
            <person name="Op den Camp H."/>
            <person name="Overmann J."/>
            <person name="Amann R."/>
            <person name="Jetten M.S.M."/>
            <person name="Mascher T."/>
            <person name="Medema M.H."/>
            <person name="Devos D.P."/>
            <person name="Kaster A.-K."/>
            <person name="Ovreas L."/>
            <person name="Rohde M."/>
            <person name="Galperin M.Y."/>
            <person name="Jogler C."/>
        </authorList>
    </citation>
    <scope>NUCLEOTIDE SEQUENCE [LARGE SCALE GENOMIC DNA]</scope>
    <source>
        <strain evidence="1 2">TBK1r</strain>
    </source>
</reference>
<sequence length="909" mass="99706">MPDVANSSPVRLDATKKVKKYFDALFNLIQMLAPMRPRPPHPNVIAALPRKVCQVFDARRGWRWVNAICFGAKRGAFVSGRARALRSFKVKPDGSRRSANAFNAKVSGIGRWAVCIIVFGITSPFCLAGVRTTDDTANDLVQALTASGRLNDAEWVCRNQLGRHPEGLLLHAKWSARLAHVLAERNAASIFDGKIADLSQRIDPAIDSACQPIVVLLSSDPESPSVVFLHATQLAIRQRILGAAIVAASVSPPDPTLTNELLSKFSRLQYDVNELQETAREEWSKRTAESPRGTQPSVRIAADQYQRLLQELSLQRVSIALLQSELFPKDSDDYRAAAADAAVVAEDAMLALPDGSEAKRVARALRAESLLRSGDVATAGEIITAAGASSATNDSARWTALRVRLELARGDTSTARAICDAYYQSTGSEEADPERLEVDFAKLDLLLADAKDDGEVARWIDQIERRGGAFARRRAESIAIALLRSTASPTEMTDRRRLSPALIAAQGEDWLRRNDPRQAAGLLREAALAEPAPEAAFQYAAKSAAAAIAAKDSQQAIEVLRQTARKHAVHDHAYQLTMQAALLASKPFAGADDPKRRLTLLEDLLKEVSQTWPSSEAAIKANEWLCRILVQSGREEQAARDALELLTLGQRVDQVEPTLTLWFEYLSALELDQATNELDSLAATLGELAAENDAFADPVHRAAILFFDRPQMAFDTTTLTGADPSTVFLRRLERFRASGGGGGGTIATDGVDETMRLRARWRLQRDAMLDAATQRAIGSVLLSWPDSSEWQTATARFWNARDEASITAIMRLSLSGDPTKPQSLRRGMRLLAGSDSQAAKRAAIELADRLAATMKIGENDWYEAKLQAIKWLDQIGDQQQARKRAQYVLLLQRPGEEATRKRFEAFAKD</sequence>
<organism evidence="1 2">
    <name type="scientific">Stieleria magnilauensis</name>
    <dbReference type="NCBI Taxonomy" id="2527963"/>
    <lineage>
        <taxon>Bacteria</taxon>
        <taxon>Pseudomonadati</taxon>
        <taxon>Planctomycetota</taxon>
        <taxon>Planctomycetia</taxon>
        <taxon>Pirellulales</taxon>
        <taxon>Pirellulaceae</taxon>
        <taxon>Stieleria</taxon>
    </lineage>
</organism>
<name>A0ABX5XJ56_9BACT</name>
<keyword evidence="2" id="KW-1185">Reference proteome</keyword>
<proteinExistence type="predicted"/>
<evidence type="ECO:0000313" key="1">
    <source>
        <dbReference type="EMBL" id="QDV81410.1"/>
    </source>
</evidence>
<dbReference type="Proteomes" id="UP000318081">
    <property type="component" value="Chromosome"/>
</dbReference>
<protein>
    <recommendedName>
        <fullName evidence="3">Anaphase-promoting complex, cyclosome, subunit 3</fullName>
    </recommendedName>
</protein>
<evidence type="ECO:0008006" key="3">
    <source>
        <dbReference type="Google" id="ProtNLM"/>
    </source>
</evidence>
<dbReference type="EMBL" id="CP036432">
    <property type="protein sequence ID" value="QDV81410.1"/>
    <property type="molecule type" value="Genomic_DNA"/>
</dbReference>